<reference evidence="2" key="1">
    <citation type="submission" date="2025-08" db="UniProtKB">
        <authorList>
            <consortium name="Ensembl"/>
        </authorList>
    </citation>
    <scope>IDENTIFICATION</scope>
</reference>
<evidence type="ECO:0000256" key="1">
    <source>
        <dbReference type="SAM" id="MobiDB-lite"/>
    </source>
</evidence>
<gene>
    <name evidence="2" type="primary">C11orf71</name>
</gene>
<sequence>MALNSVSLSAGDQRSRVAYRFSHGDLSPPALPLAMVSGDGFLVSRTEAVHLEPRQAVRPSVRAESRRVNGGGRGRSRSRLARFSPYPSPGVKSDLLRSVLQQRLIALGVTTWPRSHLRWCSMYSHSNTFEILLI</sequence>
<feature type="region of interest" description="Disordered" evidence="1">
    <location>
        <begin position="60"/>
        <end position="88"/>
    </location>
</feature>
<dbReference type="GeneTree" id="ENSGT00390000007962"/>
<dbReference type="AlphaFoldDB" id="A0A2K5RRH7"/>
<name>A0A2K5RRH7_CEBIM</name>
<dbReference type="Proteomes" id="UP000233040">
    <property type="component" value="Unassembled WGS sequence"/>
</dbReference>
<protein>
    <submittedName>
        <fullName evidence="2">Chromosome 11 open reading frame 71</fullName>
    </submittedName>
</protein>
<dbReference type="STRING" id="9516.ENSCCAP00000030763"/>
<evidence type="ECO:0000313" key="3">
    <source>
        <dbReference type="Proteomes" id="UP000233040"/>
    </source>
</evidence>
<dbReference type="PANTHER" id="PTHR16445">
    <property type="entry name" value="SIMILAR TO HYPOTHETICAL PROTEIN FLJ20010"/>
    <property type="match status" value="1"/>
</dbReference>
<reference evidence="2" key="2">
    <citation type="submission" date="2025-09" db="UniProtKB">
        <authorList>
            <consortium name="Ensembl"/>
        </authorList>
    </citation>
    <scope>IDENTIFICATION</scope>
</reference>
<dbReference type="Ensembl" id="ENSCCAT00000048511.1">
    <property type="protein sequence ID" value="ENSCCAP00000030763.1"/>
    <property type="gene ID" value="ENSCCAG00000033433.1"/>
</dbReference>
<dbReference type="OMA" id="LRWCSTC"/>
<dbReference type="InterPro" id="IPR031487">
    <property type="entry name" value="DUF4687"/>
</dbReference>
<proteinExistence type="predicted"/>
<organism evidence="2 3">
    <name type="scientific">Cebus imitator</name>
    <name type="common">Panamanian white-faced capuchin</name>
    <name type="synonym">Cebus capucinus imitator</name>
    <dbReference type="NCBI Taxonomy" id="2715852"/>
    <lineage>
        <taxon>Eukaryota</taxon>
        <taxon>Metazoa</taxon>
        <taxon>Chordata</taxon>
        <taxon>Craniata</taxon>
        <taxon>Vertebrata</taxon>
        <taxon>Euteleostomi</taxon>
        <taxon>Mammalia</taxon>
        <taxon>Eutheria</taxon>
        <taxon>Euarchontoglires</taxon>
        <taxon>Primates</taxon>
        <taxon>Haplorrhini</taxon>
        <taxon>Platyrrhini</taxon>
        <taxon>Cebidae</taxon>
        <taxon>Cebinae</taxon>
        <taxon>Cebus</taxon>
    </lineage>
</organism>
<keyword evidence="3" id="KW-1185">Reference proteome</keyword>
<evidence type="ECO:0000313" key="2">
    <source>
        <dbReference type="Ensembl" id="ENSCCAP00000030763.1"/>
    </source>
</evidence>
<dbReference type="Pfam" id="PF15747">
    <property type="entry name" value="DUF4687"/>
    <property type="match status" value="1"/>
</dbReference>
<accession>A0A2K5RRH7</accession>
<dbReference type="PANTHER" id="PTHR16445:SF0">
    <property type="entry name" value="GENE 5617-RELATED"/>
    <property type="match status" value="1"/>
</dbReference>